<keyword evidence="3" id="KW-1185">Reference proteome</keyword>
<sequence length="163" mass="17312">MARSAARGPRCTTTLSYRAEGGGADERSAAGGTALRLIDTLCLRSAGPTVHRCARRGGFFRAPHLSVCGFTLRGSESSDSSLPVRAFHSPRRTVALLPASFSEGSPATQRGRSGTKPPAPTDPAHGDRSASPHRRLCLRSSRCIMKTPSRCPQSRRGAELTLL</sequence>
<name>A0A9Q1FP52_SYNKA</name>
<proteinExistence type="predicted"/>
<gene>
    <name evidence="2" type="ORF">SKAU_G00124260</name>
</gene>
<accession>A0A9Q1FP52</accession>
<feature type="region of interest" description="Disordered" evidence="1">
    <location>
        <begin position="97"/>
        <end position="133"/>
    </location>
</feature>
<organism evidence="2 3">
    <name type="scientific">Synaphobranchus kaupii</name>
    <name type="common">Kaup's arrowtooth eel</name>
    <dbReference type="NCBI Taxonomy" id="118154"/>
    <lineage>
        <taxon>Eukaryota</taxon>
        <taxon>Metazoa</taxon>
        <taxon>Chordata</taxon>
        <taxon>Craniata</taxon>
        <taxon>Vertebrata</taxon>
        <taxon>Euteleostomi</taxon>
        <taxon>Actinopterygii</taxon>
        <taxon>Neopterygii</taxon>
        <taxon>Teleostei</taxon>
        <taxon>Anguilliformes</taxon>
        <taxon>Synaphobranchidae</taxon>
        <taxon>Synaphobranchus</taxon>
    </lineage>
</organism>
<dbReference type="Proteomes" id="UP001152622">
    <property type="component" value="Chromosome 4"/>
</dbReference>
<reference evidence="2" key="1">
    <citation type="journal article" date="2023" name="Science">
        <title>Genome structures resolve the early diversification of teleost fishes.</title>
        <authorList>
            <person name="Parey E."/>
            <person name="Louis A."/>
            <person name="Montfort J."/>
            <person name="Bouchez O."/>
            <person name="Roques C."/>
            <person name="Iampietro C."/>
            <person name="Lluch J."/>
            <person name="Castinel A."/>
            <person name="Donnadieu C."/>
            <person name="Desvignes T."/>
            <person name="Floi Bucao C."/>
            <person name="Jouanno E."/>
            <person name="Wen M."/>
            <person name="Mejri S."/>
            <person name="Dirks R."/>
            <person name="Jansen H."/>
            <person name="Henkel C."/>
            <person name="Chen W.J."/>
            <person name="Zahm M."/>
            <person name="Cabau C."/>
            <person name="Klopp C."/>
            <person name="Thompson A.W."/>
            <person name="Robinson-Rechavi M."/>
            <person name="Braasch I."/>
            <person name="Lecointre G."/>
            <person name="Bobe J."/>
            <person name="Postlethwait J.H."/>
            <person name="Berthelot C."/>
            <person name="Roest Crollius H."/>
            <person name="Guiguen Y."/>
        </authorList>
    </citation>
    <scope>NUCLEOTIDE SEQUENCE</scope>
    <source>
        <strain evidence="2">WJC10195</strain>
    </source>
</reference>
<dbReference type="EMBL" id="JAINUF010000004">
    <property type="protein sequence ID" value="KAJ8363595.1"/>
    <property type="molecule type" value="Genomic_DNA"/>
</dbReference>
<protein>
    <submittedName>
        <fullName evidence="2">Uncharacterized protein</fullName>
    </submittedName>
</protein>
<feature type="compositionally biased region" description="Polar residues" evidence="1">
    <location>
        <begin position="102"/>
        <end position="112"/>
    </location>
</feature>
<comment type="caution">
    <text evidence="2">The sequence shown here is derived from an EMBL/GenBank/DDBJ whole genome shotgun (WGS) entry which is preliminary data.</text>
</comment>
<evidence type="ECO:0000313" key="3">
    <source>
        <dbReference type="Proteomes" id="UP001152622"/>
    </source>
</evidence>
<dbReference type="AlphaFoldDB" id="A0A9Q1FP52"/>
<evidence type="ECO:0000256" key="1">
    <source>
        <dbReference type="SAM" id="MobiDB-lite"/>
    </source>
</evidence>
<evidence type="ECO:0000313" key="2">
    <source>
        <dbReference type="EMBL" id="KAJ8363595.1"/>
    </source>
</evidence>